<accession>A0A397U8Q1</accession>
<organism evidence="1 2">
    <name type="scientific">Gigaspora rosea</name>
    <dbReference type="NCBI Taxonomy" id="44941"/>
    <lineage>
        <taxon>Eukaryota</taxon>
        <taxon>Fungi</taxon>
        <taxon>Fungi incertae sedis</taxon>
        <taxon>Mucoromycota</taxon>
        <taxon>Glomeromycotina</taxon>
        <taxon>Glomeromycetes</taxon>
        <taxon>Diversisporales</taxon>
        <taxon>Gigasporaceae</taxon>
        <taxon>Gigaspora</taxon>
    </lineage>
</organism>
<sequence length="146" mass="17041">MQSDKKIDNSNYLNNMLMLGQKHQENESWEFGYHGNNKYSFYSGSGGPYEELYTTNGIACHLYSNFKGILYPCIGFRLQGGSVKVNFGNENFKYSGKYDKVFEDLTKLLEIEPNNTIALRYRGEINYIMKRYKLNQITYGERSFIN</sequence>
<dbReference type="Gene3D" id="1.25.40.10">
    <property type="entry name" value="Tetratricopeptide repeat domain"/>
    <property type="match status" value="1"/>
</dbReference>
<comment type="caution">
    <text evidence="1">The sequence shown here is derived from an EMBL/GenBank/DDBJ whole genome shotgun (WGS) entry which is preliminary data.</text>
</comment>
<evidence type="ECO:0008006" key="3">
    <source>
        <dbReference type="Google" id="ProtNLM"/>
    </source>
</evidence>
<gene>
    <name evidence="1" type="ORF">C2G38_2115835</name>
</gene>
<name>A0A397U8Q1_9GLOM</name>
<dbReference type="Proteomes" id="UP000266673">
    <property type="component" value="Unassembled WGS sequence"/>
</dbReference>
<protein>
    <recommendedName>
        <fullName evidence="3">SPRY domain-containing protein</fullName>
    </recommendedName>
</protein>
<evidence type="ECO:0000313" key="1">
    <source>
        <dbReference type="EMBL" id="RIB06534.1"/>
    </source>
</evidence>
<evidence type="ECO:0000313" key="2">
    <source>
        <dbReference type="Proteomes" id="UP000266673"/>
    </source>
</evidence>
<dbReference type="EMBL" id="QKWP01001798">
    <property type="protein sequence ID" value="RIB06534.1"/>
    <property type="molecule type" value="Genomic_DNA"/>
</dbReference>
<dbReference type="InterPro" id="IPR011990">
    <property type="entry name" value="TPR-like_helical_dom_sf"/>
</dbReference>
<keyword evidence="2" id="KW-1185">Reference proteome</keyword>
<proteinExistence type="predicted"/>
<dbReference type="AlphaFoldDB" id="A0A397U8Q1"/>
<dbReference type="SUPFAM" id="SSF48452">
    <property type="entry name" value="TPR-like"/>
    <property type="match status" value="1"/>
</dbReference>
<reference evidence="1 2" key="1">
    <citation type="submission" date="2018-06" db="EMBL/GenBank/DDBJ databases">
        <title>Comparative genomics reveals the genomic features of Rhizophagus irregularis, R. cerebriforme, R. diaphanum and Gigaspora rosea, and their symbiotic lifestyle signature.</title>
        <authorList>
            <person name="Morin E."/>
            <person name="San Clemente H."/>
            <person name="Chen E.C.H."/>
            <person name="De La Providencia I."/>
            <person name="Hainaut M."/>
            <person name="Kuo A."/>
            <person name="Kohler A."/>
            <person name="Murat C."/>
            <person name="Tang N."/>
            <person name="Roy S."/>
            <person name="Loubradou J."/>
            <person name="Henrissat B."/>
            <person name="Grigoriev I.V."/>
            <person name="Corradi N."/>
            <person name="Roux C."/>
            <person name="Martin F.M."/>
        </authorList>
    </citation>
    <scope>NUCLEOTIDE SEQUENCE [LARGE SCALE GENOMIC DNA]</scope>
    <source>
        <strain evidence="1 2">DAOM 194757</strain>
    </source>
</reference>